<evidence type="ECO:0000313" key="2">
    <source>
        <dbReference type="EMBL" id="KAK0652942.1"/>
    </source>
</evidence>
<feature type="region of interest" description="Disordered" evidence="1">
    <location>
        <begin position="92"/>
        <end position="122"/>
    </location>
</feature>
<sequence>MKPQPYFVLQLHKLCNAVHVACSSFSLASPSGSSIRFVRHLLRHECQNSATICRGSSNRRISMPRLLLHQRQRPDRCITAWRCPSRRRARHMAPVVSTKATRSRGVGSSTTSLRSPPETRARARTTFTTSLLTGRSQKWTSSSRTSQWPGRPITIYACINRHSPNAFSFGSRSLYFFPTHKIPPLSSLRSLLLPPTTSHP</sequence>
<dbReference type="AlphaFoldDB" id="A0AA40CW76"/>
<reference evidence="2" key="1">
    <citation type="submission" date="2023-06" db="EMBL/GenBank/DDBJ databases">
        <title>Genome-scale phylogeny and comparative genomics of the fungal order Sordariales.</title>
        <authorList>
            <consortium name="Lawrence Berkeley National Laboratory"/>
            <person name="Hensen N."/>
            <person name="Bonometti L."/>
            <person name="Westerberg I."/>
            <person name="Brannstrom I.O."/>
            <person name="Guillou S."/>
            <person name="Cros-Aarteil S."/>
            <person name="Calhoun S."/>
            <person name="Haridas S."/>
            <person name="Kuo A."/>
            <person name="Mondo S."/>
            <person name="Pangilinan J."/>
            <person name="Riley R."/>
            <person name="Labutti K."/>
            <person name="Andreopoulos B."/>
            <person name="Lipzen A."/>
            <person name="Chen C."/>
            <person name="Yanf M."/>
            <person name="Daum C."/>
            <person name="Ng V."/>
            <person name="Clum A."/>
            <person name="Steindorff A."/>
            <person name="Ohm R."/>
            <person name="Martin F."/>
            <person name="Silar P."/>
            <person name="Natvig D."/>
            <person name="Lalanne C."/>
            <person name="Gautier V."/>
            <person name="Ament-Velasquez S.L."/>
            <person name="Kruys A."/>
            <person name="Hutchinson M.I."/>
            <person name="Powell A.J."/>
            <person name="Barry K."/>
            <person name="Miller A.N."/>
            <person name="Grigoriev I.V."/>
            <person name="Debuchy R."/>
            <person name="Gladieux P."/>
            <person name="Thoren M.H."/>
            <person name="Johannesson H."/>
        </authorList>
    </citation>
    <scope>NUCLEOTIDE SEQUENCE</scope>
    <source>
        <strain evidence="2">SMH2532-1</strain>
    </source>
</reference>
<dbReference type="Proteomes" id="UP001174936">
    <property type="component" value="Unassembled WGS sequence"/>
</dbReference>
<comment type="caution">
    <text evidence="2">The sequence shown here is derived from an EMBL/GenBank/DDBJ whole genome shotgun (WGS) entry which is preliminary data.</text>
</comment>
<gene>
    <name evidence="2" type="ORF">B0T16DRAFT_108075</name>
</gene>
<evidence type="ECO:0000256" key="1">
    <source>
        <dbReference type="SAM" id="MobiDB-lite"/>
    </source>
</evidence>
<feature type="compositionally biased region" description="Low complexity" evidence="1">
    <location>
        <begin position="103"/>
        <end position="115"/>
    </location>
</feature>
<accession>A0AA40CW76</accession>
<evidence type="ECO:0000313" key="3">
    <source>
        <dbReference type="Proteomes" id="UP001174936"/>
    </source>
</evidence>
<protein>
    <submittedName>
        <fullName evidence="2">Uncharacterized protein</fullName>
    </submittedName>
</protein>
<proteinExistence type="predicted"/>
<organism evidence="2 3">
    <name type="scientific">Cercophora newfieldiana</name>
    <dbReference type="NCBI Taxonomy" id="92897"/>
    <lineage>
        <taxon>Eukaryota</taxon>
        <taxon>Fungi</taxon>
        <taxon>Dikarya</taxon>
        <taxon>Ascomycota</taxon>
        <taxon>Pezizomycotina</taxon>
        <taxon>Sordariomycetes</taxon>
        <taxon>Sordariomycetidae</taxon>
        <taxon>Sordariales</taxon>
        <taxon>Lasiosphaeriaceae</taxon>
        <taxon>Cercophora</taxon>
    </lineage>
</organism>
<name>A0AA40CW76_9PEZI</name>
<dbReference type="EMBL" id="JAULSV010000002">
    <property type="protein sequence ID" value="KAK0652942.1"/>
    <property type="molecule type" value="Genomic_DNA"/>
</dbReference>
<keyword evidence="3" id="KW-1185">Reference proteome</keyword>